<evidence type="ECO:0000256" key="7">
    <source>
        <dbReference type="ARBA" id="ARBA00022833"/>
    </source>
</evidence>
<dbReference type="InterPro" id="IPR002014">
    <property type="entry name" value="VHS_dom"/>
</dbReference>
<feature type="region of interest" description="Disordered" evidence="10">
    <location>
        <begin position="340"/>
        <end position="364"/>
    </location>
</feature>
<dbReference type="PIRSF" id="PIRSF036956">
    <property type="entry name" value="Hrs_Vps27"/>
    <property type="match status" value="1"/>
</dbReference>
<dbReference type="InterPro" id="IPR017073">
    <property type="entry name" value="HGS/VPS27"/>
</dbReference>
<dbReference type="PANTHER" id="PTHR46275:SF1">
    <property type="entry name" value="HEPATOCYTE GROWTH FACTOR-REGULATED TYROSINE KINASE SUBSTRATE"/>
    <property type="match status" value="1"/>
</dbReference>
<evidence type="ECO:0000256" key="10">
    <source>
        <dbReference type="SAM" id="MobiDB-lite"/>
    </source>
</evidence>
<evidence type="ECO:0000259" key="12">
    <source>
        <dbReference type="PROSITE" id="PS50179"/>
    </source>
</evidence>
<dbReference type="PANTHER" id="PTHR46275">
    <property type="entry name" value="HEPATOCYTE GROWTH FACTOR-REGULATED TYROSINE KINASE SUBSTRATE"/>
    <property type="match status" value="1"/>
</dbReference>
<dbReference type="InterPro" id="IPR017455">
    <property type="entry name" value="Znf_FYVE-rel"/>
</dbReference>
<sequence>MFKTQFDKCLEKATSQLLLEPDWDSILQICDSIRQKDVVAKFAMGAIKKKVSTDNPHVAMYALQVLESVVKNCGTAVHEEIATKEYMEFLKDQAKTRNDPVKGKILELVQAWAHAFRNEPNYKVVQDTFHLMKMEGFKFPVLKEADAMFMAEKAPEWKDSDVCTRCRVQFGMMQRKHHCRACGEIYCNKCSAKSSIIPKYGIEREVRVCDSCYESINKTTAAAKSSSESSDALPQEYLASPLSKQSQSPPSKSEQEIQEEEELQLALALSKSEHETSEKSRLKPNYSNYSKNERSVSPQSKAPTYNQTSNAPVPMVDTADMDPELARYLNRNYWVQRSEETKVSTTTPSAPVVTSEPVSTSAKQNEVNVTSPVVYQNGDTDADQTQFLHALSTSIQIFINRMQSNSIRGRSIANDSSVQSLFNVISNMNPQLMTYMQEQEELRTFYEGLQDKLAQLRDAREALDSLREEHREKKRMEAEELERQRQIQMAQKLEIMRQKK</sequence>
<dbReference type="InterPro" id="IPR011011">
    <property type="entry name" value="Znf_FYVE_PHD"/>
</dbReference>
<dbReference type="GeneID" id="20231581"/>
<proteinExistence type="predicted"/>
<dbReference type="CDD" id="cd21387">
    <property type="entry name" value="GAT_Hrs"/>
    <property type="match status" value="1"/>
</dbReference>
<dbReference type="KEGG" id="lgi:LOTGIDRAFT_118151"/>
<feature type="coiled-coil region" evidence="9">
    <location>
        <begin position="446"/>
        <end position="498"/>
    </location>
</feature>
<name>V4BZI1_LOTGI</name>
<gene>
    <name evidence="13" type="ORF">LOTGIDRAFT_118151</name>
</gene>
<comment type="subcellular location">
    <subcellularLocation>
        <location evidence="1">Cytoplasm</location>
    </subcellularLocation>
</comment>
<dbReference type="Pfam" id="PF12210">
    <property type="entry name" value="Hrs_helical"/>
    <property type="match status" value="1"/>
</dbReference>
<dbReference type="SMART" id="SM00288">
    <property type="entry name" value="VHS"/>
    <property type="match status" value="1"/>
</dbReference>
<dbReference type="GO" id="GO:0031623">
    <property type="term" value="P:receptor internalization"/>
    <property type="evidence" value="ECO:0007669"/>
    <property type="project" value="TreeGrafter"/>
</dbReference>
<accession>V4BZI1</accession>
<dbReference type="GO" id="GO:0035091">
    <property type="term" value="F:phosphatidylinositol binding"/>
    <property type="evidence" value="ECO:0007669"/>
    <property type="project" value="InterPro"/>
</dbReference>
<dbReference type="EMBL" id="KB201802">
    <property type="protein sequence ID" value="ESO94559.1"/>
    <property type="molecule type" value="Genomic_DNA"/>
</dbReference>
<reference evidence="13 14" key="1">
    <citation type="journal article" date="2013" name="Nature">
        <title>Insights into bilaterian evolution from three spiralian genomes.</title>
        <authorList>
            <person name="Simakov O."/>
            <person name="Marletaz F."/>
            <person name="Cho S.J."/>
            <person name="Edsinger-Gonzales E."/>
            <person name="Havlak P."/>
            <person name="Hellsten U."/>
            <person name="Kuo D.H."/>
            <person name="Larsson T."/>
            <person name="Lv J."/>
            <person name="Arendt D."/>
            <person name="Savage R."/>
            <person name="Osoegawa K."/>
            <person name="de Jong P."/>
            <person name="Grimwood J."/>
            <person name="Chapman J.A."/>
            <person name="Shapiro H."/>
            <person name="Aerts A."/>
            <person name="Otillar R.P."/>
            <person name="Terry A.Y."/>
            <person name="Boore J.L."/>
            <person name="Grigoriev I.V."/>
            <person name="Lindberg D.R."/>
            <person name="Seaver E.C."/>
            <person name="Weisblat D.A."/>
            <person name="Putnam N.H."/>
            <person name="Rokhsar D.S."/>
        </authorList>
    </citation>
    <scope>NUCLEOTIDE SEQUENCE [LARGE SCALE GENOMIC DNA]</scope>
</reference>
<evidence type="ECO:0000256" key="3">
    <source>
        <dbReference type="ARBA" id="ARBA00022490"/>
    </source>
</evidence>
<dbReference type="Pfam" id="PF01363">
    <property type="entry name" value="FYVE"/>
    <property type="match status" value="1"/>
</dbReference>
<evidence type="ECO:0000313" key="13">
    <source>
        <dbReference type="EMBL" id="ESO94559.1"/>
    </source>
</evidence>
<dbReference type="FunFam" id="3.30.40.10:FF:000105">
    <property type="entry name" value="WD repeat and FYVE domain-containing protein 2"/>
    <property type="match status" value="1"/>
</dbReference>
<evidence type="ECO:0000256" key="2">
    <source>
        <dbReference type="ARBA" id="ARBA00015450"/>
    </source>
</evidence>
<organism evidence="13 14">
    <name type="scientific">Lottia gigantea</name>
    <name type="common">Giant owl limpet</name>
    <dbReference type="NCBI Taxonomy" id="225164"/>
    <lineage>
        <taxon>Eukaryota</taxon>
        <taxon>Metazoa</taxon>
        <taxon>Spiralia</taxon>
        <taxon>Lophotrochozoa</taxon>
        <taxon>Mollusca</taxon>
        <taxon>Gastropoda</taxon>
        <taxon>Patellogastropoda</taxon>
        <taxon>Lottioidea</taxon>
        <taxon>Lottiidae</taxon>
        <taxon>Lottia</taxon>
    </lineage>
</organism>
<dbReference type="SMART" id="SM00726">
    <property type="entry name" value="UIM"/>
    <property type="match status" value="1"/>
</dbReference>
<dbReference type="SMART" id="SM00064">
    <property type="entry name" value="FYVE"/>
    <property type="match status" value="1"/>
</dbReference>
<dbReference type="AlphaFoldDB" id="V4BZI1"/>
<dbReference type="GO" id="GO:0005769">
    <property type="term" value="C:early endosome"/>
    <property type="evidence" value="ECO:0007669"/>
    <property type="project" value="TreeGrafter"/>
</dbReference>
<feature type="compositionally biased region" description="Low complexity" evidence="10">
    <location>
        <begin position="240"/>
        <end position="252"/>
    </location>
</feature>
<evidence type="ECO:0000313" key="14">
    <source>
        <dbReference type="Proteomes" id="UP000030746"/>
    </source>
</evidence>
<feature type="region of interest" description="Disordered" evidence="10">
    <location>
        <begin position="240"/>
        <end position="316"/>
    </location>
</feature>
<dbReference type="GO" id="GO:0043130">
    <property type="term" value="F:ubiquitin binding"/>
    <property type="evidence" value="ECO:0007669"/>
    <property type="project" value="InterPro"/>
</dbReference>
<keyword evidence="9" id="KW-0175">Coiled coil</keyword>
<dbReference type="CTD" id="20231581"/>
<dbReference type="GO" id="GO:0008270">
    <property type="term" value="F:zinc ion binding"/>
    <property type="evidence" value="ECO:0007669"/>
    <property type="project" value="UniProtKB-KW"/>
</dbReference>
<dbReference type="CDD" id="cd15720">
    <property type="entry name" value="FYVE_Hrs"/>
    <property type="match status" value="1"/>
</dbReference>
<keyword evidence="5" id="KW-0479">Metal-binding</keyword>
<dbReference type="SUPFAM" id="SSF57903">
    <property type="entry name" value="FYVE/PHD zinc finger"/>
    <property type="match status" value="1"/>
</dbReference>
<dbReference type="Pfam" id="PF00790">
    <property type="entry name" value="VHS"/>
    <property type="match status" value="1"/>
</dbReference>
<feature type="compositionally biased region" description="Low complexity" evidence="10">
    <location>
        <begin position="343"/>
        <end position="362"/>
    </location>
</feature>
<evidence type="ECO:0000256" key="4">
    <source>
        <dbReference type="ARBA" id="ARBA00022553"/>
    </source>
</evidence>
<feature type="compositionally biased region" description="Basic and acidic residues" evidence="10">
    <location>
        <begin position="271"/>
        <end position="281"/>
    </location>
</feature>
<dbReference type="PROSITE" id="PS50178">
    <property type="entry name" value="ZF_FYVE"/>
    <property type="match status" value="1"/>
</dbReference>
<evidence type="ECO:0000256" key="6">
    <source>
        <dbReference type="ARBA" id="ARBA00022771"/>
    </source>
</evidence>
<keyword evidence="3" id="KW-0963">Cytoplasm</keyword>
<dbReference type="Proteomes" id="UP000030746">
    <property type="component" value="Unassembled WGS sequence"/>
</dbReference>
<dbReference type="Gene3D" id="3.30.40.10">
    <property type="entry name" value="Zinc/RING finger domain, C3HC4 (zinc finger)"/>
    <property type="match status" value="1"/>
</dbReference>
<evidence type="ECO:0000259" key="11">
    <source>
        <dbReference type="PROSITE" id="PS50178"/>
    </source>
</evidence>
<dbReference type="SUPFAM" id="SSF48464">
    <property type="entry name" value="ENTH/VHS domain"/>
    <property type="match status" value="1"/>
</dbReference>
<dbReference type="Gene3D" id="1.20.5.1940">
    <property type="match status" value="1"/>
</dbReference>
<dbReference type="OrthoDB" id="957735at2759"/>
<dbReference type="PROSITE" id="PS50179">
    <property type="entry name" value="VHS"/>
    <property type="match status" value="1"/>
</dbReference>
<evidence type="ECO:0000256" key="1">
    <source>
        <dbReference type="ARBA" id="ARBA00004496"/>
    </source>
</evidence>
<protein>
    <recommendedName>
        <fullName evidence="2">Hepatocyte growth factor-regulated tyrosine kinase substrate</fullName>
    </recommendedName>
</protein>
<evidence type="ECO:0000256" key="5">
    <source>
        <dbReference type="ARBA" id="ARBA00022723"/>
    </source>
</evidence>
<dbReference type="InterPro" id="IPR024641">
    <property type="entry name" value="HRS_helical"/>
</dbReference>
<dbReference type="InterPro" id="IPR000306">
    <property type="entry name" value="Znf_FYVE"/>
</dbReference>
<dbReference type="HOGENOM" id="CLU_013062_1_0_1"/>
<dbReference type="Gene3D" id="1.25.40.90">
    <property type="match status" value="1"/>
</dbReference>
<dbReference type="PROSITE" id="PS50330">
    <property type="entry name" value="UIM"/>
    <property type="match status" value="1"/>
</dbReference>
<keyword evidence="6 8" id="KW-0863">Zinc-finger</keyword>
<feature type="compositionally biased region" description="Polar residues" evidence="10">
    <location>
        <begin position="285"/>
        <end position="311"/>
    </location>
</feature>
<dbReference type="OMA" id="CGHKIHA"/>
<keyword evidence="14" id="KW-1185">Reference proteome</keyword>
<feature type="non-terminal residue" evidence="13">
    <location>
        <position position="500"/>
    </location>
</feature>
<dbReference type="InterPro" id="IPR003903">
    <property type="entry name" value="UIM_dom"/>
</dbReference>
<dbReference type="RefSeq" id="XP_009054834.1">
    <property type="nucleotide sequence ID" value="XM_009056586.1"/>
</dbReference>
<keyword evidence="4" id="KW-0597">Phosphoprotein</keyword>
<feature type="domain" description="VHS" evidence="12">
    <location>
        <begin position="13"/>
        <end position="140"/>
    </location>
</feature>
<evidence type="ECO:0000256" key="8">
    <source>
        <dbReference type="PROSITE-ProRule" id="PRU00091"/>
    </source>
</evidence>
<keyword evidence="7" id="KW-0862">Zinc</keyword>
<evidence type="ECO:0000256" key="9">
    <source>
        <dbReference type="SAM" id="Coils"/>
    </source>
</evidence>
<dbReference type="CDD" id="cd03569">
    <property type="entry name" value="VHS_Hrs"/>
    <property type="match status" value="1"/>
</dbReference>
<feature type="domain" description="FYVE-type" evidence="11">
    <location>
        <begin position="157"/>
        <end position="217"/>
    </location>
</feature>
<dbReference type="InterPro" id="IPR013083">
    <property type="entry name" value="Znf_RING/FYVE/PHD"/>
</dbReference>
<dbReference type="STRING" id="225164.V4BZI1"/>
<dbReference type="GO" id="GO:0032456">
    <property type="term" value="P:endocytic recycling"/>
    <property type="evidence" value="ECO:0007669"/>
    <property type="project" value="TreeGrafter"/>
</dbReference>
<dbReference type="InterPro" id="IPR008942">
    <property type="entry name" value="ENTH_VHS"/>
</dbReference>